<dbReference type="InterPro" id="IPR042120">
    <property type="entry name" value="MutL_C_dimsub"/>
</dbReference>
<dbReference type="Pfam" id="PF08676">
    <property type="entry name" value="MutL_C"/>
    <property type="match status" value="1"/>
</dbReference>
<evidence type="ECO:0000313" key="4">
    <source>
        <dbReference type="Proteomes" id="UP000837857"/>
    </source>
</evidence>
<dbReference type="Pfam" id="PF13589">
    <property type="entry name" value="HATPase_c_3"/>
    <property type="match status" value="1"/>
</dbReference>
<feature type="non-terminal residue" evidence="3">
    <location>
        <position position="1"/>
    </location>
</feature>
<dbReference type="Gene3D" id="3.30.565.10">
    <property type="entry name" value="Histidine kinase-like ATPase, C-terminal domain"/>
    <property type="match status" value="1"/>
</dbReference>
<organism evidence="3 4">
    <name type="scientific">Iphiclides podalirius</name>
    <name type="common">scarce swallowtail</name>
    <dbReference type="NCBI Taxonomy" id="110791"/>
    <lineage>
        <taxon>Eukaryota</taxon>
        <taxon>Metazoa</taxon>
        <taxon>Ecdysozoa</taxon>
        <taxon>Arthropoda</taxon>
        <taxon>Hexapoda</taxon>
        <taxon>Insecta</taxon>
        <taxon>Pterygota</taxon>
        <taxon>Neoptera</taxon>
        <taxon>Endopterygota</taxon>
        <taxon>Lepidoptera</taxon>
        <taxon>Glossata</taxon>
        <taxon>Ditrysia</taxon>
        <taxon>Papilionoidea</taxon>
        <taxon>Papilionidae</taxon>
        <taxon>Papilioninae</taxon>
        <taxon>Iphiclides</taxon>
    </lineage>
</organism>
<dbReference type="Gene3D" id="3.30.1540.20">
    <property type="entry name" value="MutL, C-terminal domain, dimerisation subdomain"/>
    <property type="match status" value="1"/>
</dbReference>
<protein>
    <recommendedName>
        <fullName evidence="2">MutL C-terminal dimerisation domain-containing protein</fullName>
    </recommendedName>
</protein>
<reference evidence="3" key="1">
    <citation type="submission" date="2022-03" db="EMBL/GenBank/DDBJ databases">
        <authorList>
            <person name="Martin H S."/>
        </authorList>
    </citation>
    <scope>NUCLEOTIDE SEQUENCE</scope>
</reference>
<accession>A0ABN8HSW2</accession>
<evidence type="ECO:0000313" key="3">
    <source>
        <dbReference type="EMBL" id="CAH2040641.1"/>
    </source>
</evidence>
<dbReference type="EMBL" id="OW152824">
    <property type="protein sequence ID" value="CAH2040641.1"/>
    <property type="molecule type" value="Genomic_DNA"/>
</dbReference>
<keyword evidence="4" id="KW-1185">Reference proteome</keyword>
<comment type="similarity">
    <text evidence="1">Belongs to the DNA mismatch repair MutL/HexB family.</text>
</comment>
<dbReference type="InterPro" id="IPR036890">
    <property type="entry name" value="HATPase_C_sf"/>
</dbReference>
<dbReference type="InterPro" id="IPR038973">
    <property type="entry name" value="MutL/Mlh/Pms-like"/>
</dbReference>
<dbReference type="SUPFAM" id="SSF55874">
    <property type="entry name" value="ATPase domain of HSP90 chaperone/DNA topoisomerase II/histidine kinase"/>
    <property type="match status" value="1"/>
</dbReference>
<feature type="domain" description="MutL C-terminal dimerisation" evidence="2">
    <location>
        <begin position="390"/>
        <end position="550"/>
    </location>
</feature>
<dbReference type="Gene3D" id="3.30.1370.100">
    <property type="entry name" value="MutL, C-terminal domain, regulatory subdomain"/>
    <property type="match status" value="1"/>
</dbReference>
<dbReference type="PANTHER" id="PTHR10073">
    <property type="entry name" value="DNA MISMATCH REPAIR PROTEIN MLH, PMS, MUTL"/>
    <property type="match status" value="1"/>
</dbReference>
<gene>
    <name evidence="3" type="ORF">IPOD504_LOCUS2698</name>
</gene>
<dbReference type="InterPro" id="IPR014790">
    <property type="entry name" value="MutL_C"/>
</dbReference>
<dbReference type="SUPFAM" id="SSF118116">
    <property type="entry name" value="DNA mismatch repair protein MutL"/>
    <property type="match status" value="1"/>
</dbReference>
<sequence>MSIKKLEKEVQSGLIAATKIKNYERAIEELVYNSLDSGSSSIAIRINIHDSFIQVIDNGSGISKSDINLLGQRYATSKAVDASLHKSVPNKYYGFRGESLANIIQISKNVKIITRYEKSKGTWIKCFYKGQHKNSYLIGMRPSKGTTVEIKGFLYNSHIQTKEINNFAELQSIKNDLEGINKAMEVPYYFIFISCPQHDYDISFNPEMTIVQFKDWNQIKLLIDKFVKFYNGDIKLTEVKTTKQPKEKRVGTTQEEVRRIFENILGNKNKTQMISQMQKGVKGKTIRKKVEKKVLHDVQNKKCPKRGMSPIFENCNSKKVCSYDLEMDYFKDDLYDEFANNVLDNFELFDTMIKNVNDNVSENFVHLNSKFKKDITCLKFNRHSLTDAKVFGQIDKKYIVAELHSESNNMLKYLVLFDQHAVHERIKLEENLSDYIKDDRWISIDCETLSINLTKENVIYLSNFKDKFAQLGLKWTYENDFVMFNAIPKAILGKHCRQPDVVLRCVKHLIIEEIKAIKYLRGNSLLYPKSMMDLVFSEACRYAIKFGDSLSKDNCRMLITSLSTCKTPFQCAHGRPVMAVLMDMRAVDNEYTVLL</sequence>
<dbReference type="InterPro" id="IPR037198">
    <property type="entry name" value="MutL_C_sf"/>
</dbReference>
<evidence type="ECO:0000256" key="1">
    <source>
        <dbReference type="ARBA" id="ARBA00006082"/>
    </source>
</evidence>
<proteinExistence type="inferred from homology"/>
<dbReference type="PANTHER" id="PTHR10073:SF47">
    <property type="entry name" value="DNA MISMATCH REPAIR PROTEIN MLH3"/>
    <property type="match status" value="1"/>
</dbReference>
<dbReference type="InterPro" id="IPR042121">
    <property type="entry name" value="MutL_C_regsub"/>
</dbReference>
<dbReference type="SMART" id="SM00853">
    <property type="entry name" value="MutL_C"/>
    <property type="match status" value="1"/>
</dbReference>
<name>A0ABN8HSW2_9NEOP</name>
<dbReference type="Proteomes" id="UP000837857">
    <property type="component" value="Chromosome 12"/>
</dbReference>
<evidence type="ECO:0000259" key="2">
    <source>
        <dbReference type="SMART" id="SM00853"/>
    </source>
</evidence>